<proteinExistence type="inferred from homology"/>
<evidence type="ECO:0000256" key="2">
    <source>
        <dbReference type="ARBA" id="ARBA00022630"/>
    </source>
</evidence>
<accession>A0A9P8SNH2</accession>
<keyword evidence="2" id="KW-0285">Flavoprotein</keyword>
<dbReference type="InterPro" id="IPR036318">
    <property type="entry name" value="FAD-bd_PCMH-like_sf"/>
</dbReference>
<feature type="domain" description="Berberine/berberine-like" evidence="6">
    <location>
        <begin position="320"/>
        <end position="357"/>
    </location>
</feature>
<protein>
    <submittedName>
        <fullName evidence="7">FAD binding domain-containing protein</fullName>
    </submittedName>
</protein>
<dbReference type="GO" id="GO:0050660">
    <property type="term" value="F:flavin adenine dinucleotide binding"/>
    <property type="evidence" value="ECO:0007669"/>
    <property type="project" value="InterPro"/>
</dbReference>
<dbReference type="EMBL" id="JAIZPD010000001">
    <property type="protein sequence ID" value="KAH0967880.1"/>
    <property type="molecule type" value="Genomic_DNA"/>
</dbReference>
<evidence type="ECO:0000313" key="8">
    <source>
        <dbReference type="Proteomes" id="UP000824596"/>
    </source>
</evidence>
<gene>
    <name evidence="7" type="ORF">HRG_00522</name>
</gene>
<keyword evidence="8" id="KW-1185">Reference proteome</keyword>
<dbReference type="SUPFAM" id="SSF56176">
    <property type="entry name" value="FAD-binding/transporter-associated domain-like"/>
    <property type="match status" value="1"/>
</dbReference>
<name>A0A9P8SNH2_9HYPO</name>
<dbReference type="InterPro" id="IPR006094">
    <property type="entry name" value="Oxid_FAD_bind_N"/>
</dbReference>
<dbReference type="InterPro" id="IPR012951">
    <property type="entry name" value="BBE"/>
</dbReference>
<dbReference type="InterPro" id="IPR016169">
    <property type="entry name" value="FAD-bd_PCMH_sub2"/>
</dbReference>
<sequence>MRTSTLELLLQRTTSATSIYSALDPYNVSLVGGRVMEVGVGGLMLGGGLSYLSDLYGLACDNVVSFAVVLANGSAVQATYSQHPELFWALKGGSNNFGIVTEFTAKTFPISQAWGGMQVFSLDHASDVLGALYEYQEAENKDLYANCIINVLPINSTLFLTLIYLKPVEKPKAFAPFYDLTPLLDKTGFYTLHELMAMFPVGNVPRWTWYENSLEPNKGLYKDIGRALTATNDSDIKRIAGFPSGTLVAALQPIDKNVALAGEERGGNPLGIEAKNQLWFSVNVGWDGQEHDAAASAAIESLNFKMESLIKEADAGVDYVFMNDANSKQAVIKSYGGKNVQRLRDIQRVYDPDQVFQKLFPL</sequence>
<dbReference type="PANTHER" id="PTHR42973">
    <property type="entry name" value="BINDING OXIDOREDUCTASE, PUTATIVE (AFU_ORTHOLOGUE AFUA_1G17690)-RELATED"/>
    <property type="match status" value="1"/>
</dbReference>
<evidence type="ECO:0000259" key="6">
    <source>
        <dbReference type="Pfam" id="PF08031"/>
    </source>
</evidence>
<feature type="domain" description="FAD linked oxidase N-terminal" evidence="5">
    <location>
        <begin position="21"/>
        <end position="77"/>
    </location>
</feature>
<dbReference type="GeneID" id="68349651"/>
<dbReference type="Pfam" id="PF01565">
    <property type="entry name" value="FAD_binding_4"/>
    <property type="match status" value="1"/>
</dbReference>
<dbReference type="RefSeq" id="XP_044725393.1">
    <property type="nucleotide sequence ID" value="XM_044858993.1"/>
</dbReference>
<comment type="caution">
    <text evidence="7">The sequence shown here is derived from an EMBL/GenBank/DDBJ whole genome shotgun (WGS) entry which is preliminary data.</text>
</comment>
<dbReference type="Pfam" id="PF08031">
    <property type="entry name" value="BBE"/>
    <property type="match status" value="1"/>
</dbReference>
<evidence type="ECO:0000256" key="3">
    <source>
        <dbReference type="ARBA" id="ARBA00022827"/>
    </source>
</evidence>
<dbReference type="Gene3D" id="3.40.462.20">
    <property type="match status" value="1"/>
</dbReference>
<dbReference type="PANTHER" id="PTHR42973:SF54">
    <property type="entry name" value="FAD-BINDING PCMH-TYPE DOMAIN-CONTAINING PROTEIN"/>
    <property type="match status" value="1"/>
</dbReference>
<dbReference type="GO" id="GO:0016491">
    <property type="term" value="F:oxidoreductase activity"/>
    <property type="evidence" value="ECO:0007669"/>
    <property type="project" value="UniProtKB-KW"/>
</dbReference>
<dbReference type="Gene3D" id="3.30.465.10">
    <property type="match status" value="1"/>
</dbReference>
<keyword evidence="4" id="KW-0560">Oxidoreductase</keyword>
<evidence type="ECO:0000256" key="4">
    <source>
        <dbReference type="ARBA" id="ARBA00023002"/>
    </source>
</evidence>
<evidence type="ECO:0000259" key="5">
    <source>
        <dbReference type="Pfam" id="PF01565"/>
    </source>
</evidence>
<evidence type="ECO:0000313" key="7">
    <source>
        <dbReference type="EMBL" id="KAH0967880.1"/>
    </source>
</evidence>
<dbReference type="Proteomes" id="UP000824596">
    <property type="component" value="Unassembled WGS sequence"/>
</dbReference>
<dbReference type="AlphaFoldDB" id="A0A9P8SNH2"/>
<dbReference type="OrthoDB" id="18170at2759"/>
<dbReference type="InterPro" id="IPR050416">
    <property type="entry name" value="FAD-linked_Oxidoreductase"/>
</dbReference>
<comment type="similarity">
    <text evidence="1">Belongs to the oxygen-dependent FAD-linked oxidoreductase family.</text>
</comment>
<keyword evidence="3" id="KW-0274">FAD</keyword>
<reference evidence="7" key="1">
    <citation type="submission" date="2021-09" db="EMBL/GenBank/DDBJ databases">
        <title>A high-quality genome of the endoparasitic fungus Hirsutella rhossiliensis with a comparison of Hirsutella genomes reveals transposable elements contributing to genome size variation.</title>
        <authorList>
            <person name="Lin R."/>
            <person name="Jiao Y."/>
            <person name="Sun X."/>
            <person name="Ling J."/>
            <person name="Xie B."/>
            <person name="Cheng X."/>
        </authorList>
    </citation>
    <scope>NUCLEOTIDE SEQUENCE</scope>
    <source>
        <strain evidence="7">HR02</strain>
    </source>
</reference>
<organism evidence="7 8">
    <name type="scientific">Hirsutella rhossiliensis</name>
    <dbReference type="NCBI Taxonomy" id="111463"/>
    <lineage>
        <taxon>Eukaryota</taxon>
        <taxon>Fungi</taxon>
        <taxon>Dikarya</taxon>
        <taxon>Ascomycota</taxon>
        <taxon>Pezizomycotina</taxon>
        <taxon>Sordariomycetes</taxon>
        <taxon>Hypocreomycetidae</taxon>
        <taxon>Hypocreales</taxon>
        <taxon>Ophiocordycipitaceae</taxon>
        <taxon>Hirsutella</taxon>
    </lineage>
</organism>
<evidence type="ECO:0000256" key="1">
    <source>
        <dbReference type="ARBA" id="ARBA00005466"/>
    </source>
</evidence>